<evidence type="ECO:0000313" key="7">
    <source>
        <dbReference type="Proteomes" id="UP000001551"/>
    </source>
</evidence>
<evidence type="ECO:0008006" key="8">
    <source>
        <dbReference type="Google" id="ProtNLM"/>
    </source>
</evidence>
<feature type="transmembrane region" description="Helical" evidence="5">
    <location>
        <begin position="200"/>
        <end position="221"/>
    </location>
</feature>
<dbReference type="Pfam" id="PF01988">
    <property type="entry name" value="VIT1"/>
    <property type="match status" value="1"/>
</dbReference>
<organism evidence="6 7">
    <name type="scientific">Ethanoligenens harbinense (strain DSM 18485 / JCM 12961 / CGMCC 1.5033 / YUAN-3)</name>
    <dbReference type="NCBI Taxonomy" id="663278"/>
    <lineage>
        <taxon>Bacteria</taxon>
        <taxon>Bacillati</taxon>
        <taxon>Bacillota</taxon>
        <taxon>Clostridia</taxon>
        <taxon>Eubacteriales</taxon>
        <taxon>Oscillospiraceae</taxon>
        <taxon>Ethanoligenens</taxon>
    </lineage>
</organism>
<dbReference type="STRING" id="663278.Ethha_2721"/>
<gene>
    <name evidence="6" type="ordered locus">Ethha_2721</name>
</gene>
<dbReference type="RefSeq" id="WP_013486557.1">
    <property type="nucleotide sequence ID" value="NC_014828.1"/>
</dbReference>
<dbReference type="GO" id="GO:0005384">
    <property type="term" value="F:manganese ion transmembrane transporter activity"/>
    <property type="evidence" value="ECO:0007669"/>
    <property type="project" value="InterPro"/>
</dbReference>
<dbReference type="AlphaFoldDB" id="E6U7U1"/>
<dbReference type="SUPFAM" id="SSF47240">
    <property type="entry name" value="Ferritin-like"/>
    <property type="match status" value="1"/>
</dbReference>
<feature type="transmembrane region" description="Helical" evidence="5">
    <location>
        <begin position="261"/>
        <end position="282"/>
    </location>
</feature>
<evidence type="ECO:0000313" key="6">
    <source>
        <dbReference type="EMBL" id="ADU28214.1"/>
    </source>
</evidence>
<keyword evidence="7" id="KW-1185">Reference proteome</keyword>
<dbReference type="KEGG" id="eha:Ethha_2721"/>
<comment type="subcellular location">
    <subcellularLocation>
        <location evidence="1">Endomembrane system</location>
        <topology evidence="1">Multi-pass membrane protein</topology>
    </subcellularLocation>
</comment>
<proteinExistence type="predicted"/>
<dbReference type="CDD" id="cd01044">
    <property type="entry name" value="Ferritin_CCC1_N"/>
    <property type="match status" value="1"/>
</dbReference>
<sequence>MSTHAEKSFLRHTQQQECNSSVLYAKLARLVREPSEQKKLLAISRDESTHADTFARYSGKKLRPNRLLILFQLVLARLFGYTFLIKLMEKGEDKAQELYRQHQGLLPELDAILRDEARHENELIAMLDEERLNYVGDMVLGMNDALVELTGSLAGYTLALPDTRAIAMAGLITGIAATLSMMSSSYLSSRASGASNALKSGMYTGVAYIITVALLILPYLLLPVHAYLLALLITLIITVAIIALFNYYISVAQGQPFRRNFATMAVISLGVAGVSFLVGLLVKQLLGVNL</sequence>
<keyword evidence="3 5" id="KW-1133">Transmembrane helix</keyword>
<evidence type="ECO:0000256" key="5">
    <source>
        <dbReference type="SAM" id="Phobius"/>
    </source>
</evidence>
<protein>
    <recommendedName>
        <fullName evidence="8">Rubrerythrin family protein</fullName>
    </recommendedName>
</protein>
<dbReference type="InterPro" id="IPR008217">
    <property type="entry name" value="Ccc1_fam"/>
</dbReference>
<dbReference type="InterPro" id="IPR039376">
    <property type="entry name" value="Ferritin_CCC1_N"/>
</dbReference>
<dbReference type="InterPro" id="IPR009078">
    <property type="entry name" value="Ferritin-like_SF"/>
</dbReference>
<name>E6U7U1_ETHHY</name>
<dbReference type="HOGENOM" id="CLU_065373_1_0_9"/>
<evidence type="ECO:0000256" key="3">
    <source>
        <dbReference type="ARBA" id="ARBA00022989"/>
    </source>
</evidence>
<dbReference type="eggNOG" id="COG1633">
    <property type="taxonomic scope" value="Bacteria"/>
</dbReference>
<feature type="transmembrane region" description="Helical" evidence="5">
    <location>
        <begin position="165"/>
        <end position="188"/>
    </location>
</feature>
<evidence type="ECO:0000256" key="2">
    <source>
        <dbReference type="ARBA" id="ARBA00022692"/>
    </source>
</evidence>
<keyword evidence="4 5" id="KW-0472">Membrane</keyword>
<dbReference type="GO" id="GO:0012505">
    <property type="term" value="C:endomembrane system"/>
    <property type="evidence" value="ECO:0007669"/>
    <property type="project" value="UniProtKB-SubCell"/>
</dbReference>
<feature type="transmembrane region" description="Helical" evidence="5">
    <location>
        <begin position="67"/>
        <end position="85"/>
    </location>
</feature>
<dbReference type="Proteomes" id="UP000001551">
    <property type="component" value="Chromosome"/>
</dbReference>
<dbReference type="EMBL" id="CP002400">
    <property type="protein sequence ID" value="ADU28214.1"/>
    <property type="molecule type" value="Genomic_DNA"/>
</dbReference>
<keyword evidence="2 5" id="KW-0812">Transmembrane</keyword>
<accession>E6U7U1</accession>
<dbReference type="GO" id="GO:0030026">
    <property type="term" value="P:intracellular manganese ion homeostasis"/>
    <property type="evidence" value="ECO:0007669"/>
    <property type="project" value="InterPro"/>
</dbReference>
<reference evidence="6 7" key="1">
    <citation type="submission" date="2010-12" db="EMBL/GenBank/DDBJ databases">
        <title>Complete sequence of Ethanoligenens harbinense YUAN-3.</title>
        <authorList>
            <person name="Lucas S."/>
            <person name="Copeland A."/>
            <person name="Lapidus A."/>
            <person name="Cheng J.-F."/>
            <person name="Bruce D."/>
            <person name="Goodwin L."/>
            <person name="Pitluck S."/>
            <person name="Chertkov O."/>
            <person name="Misra M."/>
            <person name="Detter J.C."/>
            <person name="Han C."/>
            <person name="Tapia R."/>
            <person name="Land M."/>
            <person name="Hauser L."/>
            <person name="Jeffries C."/>
            <person name="Kyrpides N."/>
            <person name="Ivanova N."/>
            <person name="Mikhailova N."/>
            <person name="Wang A."/>
            <person name="Mouttaki H."/>
            <person name="He Z."/>
            <person name="Zhou J."/>
            <person name="Hemme C.L."/>
            <person name="Woyke T."/>
        </authorList>
    </citation>
    <scope>NUCLEOTIDE SEQUENCE [LARGE SCALE GENOMIC DNA]</scope>
    <source>
        <strain evidence="7">DSM 18485 / JCM 12961 / CGMCC 1.5033 / YUAN-3</strain>
    </source>
</reference>
<evidence type="ECO:0000256" key="4">
    <source>
        <dbReference type="ARBA" id="ARBA00023136"/>
    </source>
</evidence>
<evidence type="ECO:0000256" key="1">
    <source>
        <dbReference type="ARBA" id="ARBA00004127"/>
    </source>
</evidence>
<dbReference type="eggNOG" id="COG1814">
    <property type="taxonomic scope" value="Bacteria"/>
</dbReference>
<feature type="transmembrane region" description="Helical" evidence="5">
    <location>
        <begin position="227"/>
        <end position="249"/>
    </location>
</feature>